<comment type="caution">
    <text evidence="4">The sequence shown here is derived from an EMBL/GenBank/DDBJ whole genome shotgun (WGS) entry which is preliminary data.</text>
</comment>
<proteinExistence type="inferred from homology"/>
<dbReference type="PANTHER" id="PTHR33357">
    <property type="entry name" value="METALLOTHIONEIN-LIKE PROTEIN 3"/>
    <property type="match status" value="1"/>
</dbReference>
<organism evidence="4 5">
    <name type="scientific">Hibiscus sabdariffa</name>
    <name type="common">roselle</name>
    <dbReference type="NCBI Taxonomy" id="183260"/>
    <lineage>
        <taxon>Eukaryota</taxon>
        <taxon>Viridiplantae</taxon>
        <taxon>Streptophyta</taxon>
        <taxon>Embryophyta</taxon>
        <taxon>Tracheophyta</taxon>
        <taxon>Spermatophyta</taxon>
        <taxon>Magnoliopsida</taxon>
        <taxon>eudicotyledons</taxon>
        <taxon>Gunneridae</taxon>
        <taxon>Pentapetalae</taxon>
        <taxon>rosids</taxon>
        <taxon>malvids</taxon>
        <taxon>Malvales</taxon>
        <taxon>Malvaceae</taxon>
        <taxon>Malvoideae</taxon>
        <taxon>Hibiscus</taxon>
    </lineage>
</organism>
<evidence type="ECO:0000313" key="5">
    <source>
        <dbReference type="Proteomes" id="UP001396334"/>
    </source>
</evidence>
<sequence length="152" mass="16197">MDTRGGEPASPKSAPLSKDSFRLRFFLERPVPLSIVPSSTSAPHKPSTAPLPFAFLVYKCNACSCFKSIAIPSQSSLSEIINKTLSNFTMSSCGNCDCADKSQCVKKGNTMVIETEKSYISTVVTDDVIFGTLENGCKCGANCSCTTCTCGH</sequence>
<keyword evidence="5" id="KW-1185">Reference proteome</keyword>
<evidence type="ECO:0000256" key="1">
    <source>
        <dbReference type="ARBA" id="ARBA00005802"/>
    </source>
</evidence>
<name>A0ABR2QW73_9ROSI</name>
<reference evidence="4 5" key="1">
    <citation type="journal article" date="2024" name="G3 (Bethesda)">
        <title>Genome assembly of Hibiscus sabdariffa L. provides insights into metabolisms of medicinal natural products.</title>
        <authorList>
            <person name="Kim T."/>
        </authorList>
    </citation>
    <scope>NUCLEOTIDE SEQUENCE [LARGE SCALE GENOMIC DNA]</scope>
    <source>
        <strain evidence="4">TK-2024</strain>
        <tissue evidence="4">Old leaves</tissue>
    </source>
</reference>
<dbReference type="EMBL" id="JBBPBN010000030">
    <property type="protein sequence ID" value="KAK9004930.1"/>
    <property type="molecule type" value="Genomic_DNA"/>
</dbReference>
<keyword evidence="3" id="KW-0480">Metal-thiolate cluster</keyword>
<protein>
    <recommendedName>
        <fullName evidence="6">Metallothionein-like protein</fullName>
    </recommendedName>
</protein>
<dbReference type="InterPro" id="IPR044671">
    <property type="entry name" value="MT3"/>
</dbReference>
<gene>
    <name evidence="4" type="ORF">V6N11_042380</name>
</gene>
<dbReference type="PANTHER" id="PTHR33357:SF3">
    <property type="entry name" value="METALLOTHIONEIN-LIKE PROTEIN 3"/>
    <property type="match status" value="1"/>
</dbReference>
<evidence type="ECO:0008006" key="6">
    <source>
        <dbReference type="Google" id="ProtNLM"/>
    </source>
</evidence>
<evidence type="ECO:0000313" key="4">
    <source>
        <dbReference type="EMBL" id="KAK9004930.1"/>
    </source>
</evidence>
<evidence type="ECO:0000256" key="3">
    <source>
        <dbReference type="ARBA" id="ARBA00022851"/>
    </source>
</evidence>
<dbReference type="Proteomes" id="UP001396334">
    <property type="component" value="Unassembled WGS sequence"/>
</dbReference>
<comment type="similarity">
    <text evidence="1">Belongs to the metallothionein superfamily. Type 15 family.</text>
</comment>
<evidence type="ECO:0000256" key="2">
    <source>
        <dbReference type="ARBA" id="ARBA00022723"/>
    </source>
</evidence>
<keyword evidence="2" id="KW-0479">Metal-binding</keyword>
<accession>A0ABR2QW73</accession>